<evidence type="ECO:0008006" key="4">
    <source>
        <dbReference type="Google" id="ProtNLM"/>
    </source>
</evidence>
<evidence type="ECO:0000313" key="2">
    <source>
        <dbReference type="EMBL" id="MEM0575137.1"/>
    </source>
</evidence>
<sequence length="72" mass="8050">MLKKNLKQSTKRYKEPAQTGNASGQASKMNHLHFEVRNTSARTGGRLNPLTTINELNKDVVTNPDRNKQTGN</sequence>
<comment type="caution">
    <text evidence="2">The sequence shown here is derived from an EMBL/GenBank/DDBJ whole genome shotgun (WGS) entry which is preliminary data.</text>
</comment>
<evidence type="ECO:0000313" key="3">
    <source>
        <dbReference type="Proteomes" id="UP001468798"/>
    </source>
</evidence>
<name>A0ABU9NL77_9FLAO</name>
<feature type="region of interest" description="Disordered" evidence="1">
    <location>
        <begin position="1"/>
        <end position="72"/>
    </location>
</feature>
<protein>
    <recommendedName>
        <fullName evidence="4">Peptidase family M23</fullName>
    </recommendedName>
</protein>
<gene>
    <name evidence="2" type="ORF">WFZ86_01400</name>
</gene>
<organism evidence="2 3">
    <name type="scientific">Flavobacterium polysaccharolyticum</name>
    <dbReference type="NCBI Taxonomy" id="3133148"/>
    <lineage>
        <taxon>Bacteria</taxon>
        <taxon>Pseudomonadati</taxon>
        <taxon>Bacteroidota</taxon>
        <taxon>Flavobacteriia</taxon>
        <taxon>Flavobacteriales</taxon>
        <taxon>Flavobacteriaceae</taxon>
        <taxon>Flavobacterium</taxon>
    </lineage>
</organism>
<keyword evidence="3" id="KW-1185">Reference proteome</keyword>
<proteinExistence type="predicted"/>
<reference evidence="2 3" key="1">
    <citation type="submission" date="2024-03" db="EMBL/GenBank/DDBJ databases">
        <title>Two novel species of the genus Flavobacterium exhibiting potentially degradation of complex polysaccharides.</title>
        <authorList>
            <person name="Lian X."/>
        </authorList>
    </citation>
    <scope>NUCLEOTIDE SEQUENCE [LARGE SCALE GENOMIC DNA]</scope>
    <source>
        <strain evidence="2 3">N6</strain>
    </source>
</reference>
<feature type="compositionally biased region" description="Basic residues" evidence="1">
    <location>
        <begin position="1"/>
        <end position="11"/>
    </location>
</feature>
<accession>A0ABU9NL77</accession>
<dbReference type="RefSeq" id="WP_342690279.1">
    <property type="nucleotide sequence ID" value="NZ_JBCGDP010000001.1"/>
</dbReference>
<feature type="compositionally biased region" description="Polar residues" evidence="1">
    <location>
        <begin position="18"/>
        <end position="28"/>
    </location>
</feature>
<dbReference type="Proteomes" id="UP001468798">
    <property type="component" value="Unassembled WGS sequence"/>
</dbReference>
<evidence type="ECO:0000256" key="1">
    <source>
        <dbReference type="SAM" id="MobiDB-lite"/>
    </source>
</evidence>
<dbReference type="EMBL" id="JBCGDP010000001">
    <property type="protein sequence ID" value="MEM0575137.1"/>
    <property type="molecule type" value="Genomic_DNA"/>
</dbReference>